<dbReference type="Proteomes" id="UP000249135">
    <property type="component" value="Unassembled WGS sequence"/>
</dbReference>
<dbReference type="AlphaFoldDB" id="A0A2W5QCJ6"/>
<reference evidence="2 3" key="1">
    <citation type="submission" date="2017-08" db="EMBL/GenBank/DDBJ databases">
        <title>Infants hospitalized years apart are colonized by the same room-sourced microbial strains.</title>
        <authorList>
            <person name="Brooks B."/>
            <person name="Olm M.R."/>
            <person name="Firek B.A."/>
            <person name="Baker R."/>
            <person name="Thomas B.C."/>
            <person name="Morowitz M.J."/>
            <person name="Banfield J.F."/>
        </authorList>
    </citation>
    <scope>NUCLEOTIDE SEQUENCE [LARGE SCALE GENOMIC DNA]</scope>
    <source>
        <strain evidence="2">S2_005_003_R2_41</strain>
    </source>
</reference>
<sequence>MTIDPTPPASGAAPRPSPSRYRGVDIRIDVERTPDCTFGRADLFEDTQFRGRLSIGSPDATPEDVANRLARLARAKVDIWRSVQRHRRSAH</sequence>
<evidence type="ECO:0000313" key="2">
    <source>
        <dbReference type="EMBL" id="PZQ76121.1"/>
    </source>
</evidence>
<gene>
    <name evidence="2" type="ORF">DI563_07875</name>
</gene>
<evidence type="ECO:0000256" key="1">
    <source>
        <dbReference type="SAM" id="MobiDB-lite"/>
    </source>
</evidence>
<name>A0A2W5QCJ6_VARPD</name>
<accession>A0A2W5QCJ6</accession>
<protein>
    <submittedName>
        <fullName evidence="2">Uncharacterized protein</fullName>
    </submittedName>
</protein>
<comment type="caution">
    <text evidence="2">The sequence shown here is derived from an EMBL/GenBank/DDBJ whole genome shotgun (WGS) entry which is preliminary data.</text>
</comment>
<proteinExistence type="predicted"/>
<organism evidence="2 3">
    <name type="scientific">Variovorax paradoxus</name>
    <dbReference type="NCBI Taxonomy" id="34073"/>
    <lineage>
        <taxon>Bacteria</taxon>
        <taxon>Pseudomonadati</taxon>
        <taxon>Pseudomonadota</taxon>
        <taxon>Betaproteobacteria</taxon>
        <taxon>Burkholderiales</taxon>
        <taxon>Comamonadaceae</taxon>
        <taxon>Variovorax</taxon>
    </lineage>
</organism>
<feature type="region of interest" description="Disordered" evidence="1">
    <location>
        <begin position="1"/>
        <end position="22"/>
    </location>
</feature>
<feature type="compositionally biased region" description="Low complexity" evidence="1">
    <location>
        <begin position="9"/>
        <end position="21"/>
    </location>
</feature>
<evidence type="ECO:0000313" key="3">
    <source>
        <dbReference type="Proteomes" id="UP000249135"/>
    </source>
</evidence>
<dbReference type="EMBL" id="QFPP01000062">
    <property type="protein sequence ID" value="PZQ76121.1"/>
    <property type="molecule type" value="Genomic_DNA"/>
</dbReference>